<feature type="region of interest" description="Disordered" evidence="2">
    <location>
        <begin position="477"/>
        <end position="499"/>
    </location>
</feature>
<proteinExistence type="predicted"/>
<keyword evidence="1" id="KW-0175">Coiled coil</keyword>
<feature type="compositionally biased region" description="Polar residues" evidence="2">
    <location>
        <begin position="143"/>
        <end position="158"/>
    </location>
</feature>
<feature type="coiled-coil region" evidence="1">
    <location>
        <begin position="28"/>
        <end position="55"/>
    </location>
</feature>
<dbReference type="Proteomes" id="UP000008143">
    <property type="component" value="Chromosome 6"/>
</dbReference>
<dbReference type="KEGG" id="xtr:116411460"/>
<accession>A0A8J1JNA3</accession>
<name>A0A8J1JNA3_XENTR</name>
<reference evidence="4" key="1">
    <citation type="submission" date="2025-08" db="UniProtKB">
        <authorList>
            <consortium name="RefSeq"/>
        </authorList>
    </citation>
    <scope>IDENTIFICATION</scope>
    <source>
        <strain evidence="4">Nigerian</strain>
        <tissue evidence="4">Liver and blood</tissue>
    </source>
</reference>
<dbReference type="PANTHER" id="PTHR47331:SF8">
    <property type="match status" value="1"/>
</dbReference>
<feature type="region of interest" description="Disordered" evidence="2">
    <location>
        <begin position="566"/>
        <end position="591"/>
    </location>
</feature>
<dbReference type="Xenbase" id="XB-GENE-29097079">
    <property type="gene designation" value="LOC116411460"/>
</dbReference>
<sequence length="997" mass="112572">MSERSFKTRSRVSCSSRHSYRSHASETAALVRAEAEAIRAQIAFAEQEAEIKKEKACLEASLEVLSLKKSAAAAKAKVLEAAIQADCDISDEPDIQFDLKPETVIQQTQDYVHEHSQMRSSPDPVPEAGDMRLHSDAGLPLQRSPQQQTTAYQHSPFTADTPPDAPLIRNHSNYKLSQLPASIGNPATSNKQHVTPHYQVDSTDCHSYPLSPQKEGTYTRPPDTRMIPPASRYPDLPAHNQDMSDLVIFMARRDIITNGLAQFDDLPENYRAWRASFRNAVTDLNLSYKEEIDLLVRWLGSKSGKQVKRIHAVYVNDSRKGLQMAWQRLDECYGAPEIIEESLWKRIDGFGKISNKDHQRLRELGDLLMELQAAKEEGDFPGLAVLDTARGINSIVQKLPFFLQERWMTQGSNYKELHHVHFPPFSFFVNFVTQQAKRRNDPGFILAPQSFDDQKPERDLHKNATHRTPVLVRKTVIPSATPSQKESTSPKTTDLTQGCPIHHKPHSLLKCRGFRTKPLEERKTFLRQNNICYHCCASTSHVAKDCGKIISCEECNSDRHVSALHPGPAPWSVKAPAEGEHGGEGQESSTAAPVTAMCTEVCGGTHKGQSCSKICLVNVFPTGHRERAIKLYAILDDQSNRSLARSEFFELFGSKDHQFPYSLRTCAGVINTTGRRAHGFHLESLDGQVTVPLPTLIECNEIPDDRTEIPTPEVALHHKHLRLLASQIPKLDPNAPILILLGRDIIRIHKVRDQINGPHDSPYAQRLDLGWVIVGNVCLGGVHKPDLVRNHYTNTLDDGQKSFFAPLHFKPQRQRLPNNKTQVLHCFRSLQRSFRLKPDMKEHFFVFIKKVIQNGHAEVAPPLSTEEERWYLPLFGVYHPKKHQHIRVVFDSSTQCCGTSLNDVFLKGPDLNNNLLGVLLRFRKYAISFVAIPYKYHCTSEKKNHQSRHIEWPIGRMTKTFPDEDGRVCKVEVKLTKEGSSGLFVRPVTELVLLLPP</sequence>
<protein>
    <submittedName>
        <fullName evidence="4">Uncharacterized protein LOC116411460</fullName>
    </submittedName>
</protein>
<gene>
    <name evidence="4 5" type="primary">LOC116411460</name>
</gene>
<dbReference type="AlphaFoldDB" id="A0A8J1JNA3"/>
<keyword evidence="3" id="KW-1185">Reference proteome</keyword>
<dbReference type="OrthoDB" id="9887682at2759"/>
<dbReference type="GeneID" id="116411460"/>
<evidence type="ECO:0000313" key="5">
    <source>
        <dbReference type="Xenbase" id="XB-GENE-29097079"/>
    </source>
</evidence>
<evidence type="ECO:0000313" key="4">
    <source>
        <dbReference type="RefSeq" id="XP_031759357.1"/>
    </source>
</evidence>
<organism evidence="3 4">
    <name type="scientific">Xenopus tropicalis</name>
    <name type="common">Western clawed frog</name>
    <name type="synonym">Silurana tropicalis</name>
    <dbReference type="NCBI Taxonomy" id="8364"/>
    <lineage>
        <taxon>Eukaryota</taxon>
        <taxon>Metazoa</taxon>
        <taxon>Chordata</taxon>
        <taxon>Craniata</taxon>
        <taxon>Vertebrata</taxon>
        <taxon>Euteleostomi</taxon>
        <taxon>Amphibia</taxon>
        <taxon>Batrachia</taxon>
        <taxon>Anura</taxon>
        <taxon>Pipoidea</taxon>
        <taxon>Pipidae</taxon>
        <taxon>Xenopodinae</taxon>
        <taxon>Xenopus</taxon>
        <taxon>Silurana</taxon>
    </lineage>
</organism>
<feature type="compositionally biased region" description="Polar residues" evidence="2">
    <location>
        <begin position="478"/>
        <end position="496"/>
    </location>
</feature>
<dbReference type="RefSeq" id="XP_031759357.1">
    <property type="nucleotide sequence ID" value="XM_031903497.1"/>
</dbReference>
<dbReference type="OMA" id="NANELCK"/>
<evidence type="ECO:0000256" key="1">
    <source>
        <dbReference type="SAM" id="Coils"/>
    </source>
</evidence>
<evidence type="ECO:0000313" key="3">
    <source>
        <dbReference type="Proteomes" id="UP000008143"/>
    </source>
</evidence>
<dbReference type="AGR" id="Xenbase:XB-GENE-29097079"/>
<dbReference type="PANTHER" id="PTHR47331">
    <property type="entry name" value="PHD-TYPE DOMAIN-CONTAINING PROTEIN"/>
    <property type="match status" value="1"/>
</dbReference>
<evidence type="ECO:0000256" key="2">
    <source>
        <dbReference type="SAM" id="MobiDB-lite"/>
    </source>
</evidence>
<feature type="region of interest" description="Disordered" evidence="2">
    <location>
        <begin position="111"/>
        <end position="170"/>
    </location>
</feature>